<dbReference type="SMART" id="SM00267">
    <property type="entry name" value="GGDEF"/>
    <property type="match status" value="1"/>
</dbReference>
<dbReference type="NCBIfam" id="TIGR00229">
    <property type="entry name" value="sensory_box"/>
    <property type="match status" value="1"/>
</dbReference>
<dbReference type="SUPFAM" id="SSF141868">
    <property type="entry name" value="EAL domain-like"/>
    <property type="match status" value="1"/>
</dbReference>
<name>A0A370DNX5_9GAMM</name>
<feature type="domain" description="EAL" evidence="2">
    <location>
        <begin position="701"/>
        <end position="947"/>
    </location>
</feature>
<dbReference type="PROSITE" id="PS50883">
    <property type="entry name" value="EAL"/>
    <property type="match status" value="1"/>
</dbReference>
<dbReference type="InterPro" id="IPR001633">
    <property type="entry name" value="EAL_dom"/>
</dbReference>
<feature type="domain" description="GGDEF" evidence="3">
    <location>
        <begin position="557"/>
        <end position="690"/>
    </location>
</feature>
<dbReference type="SMART" id="SM00052">
    <property type="entry name" value="EAL"/>
    <property type="match status" value="1"/>
</dbReference>
<dbReference type="Gene3D" id="3.30.70.270">
    <property type="match status" value="1"/>
</dbReference>
<dbReference type="Pfam" id="PF00990">
    <property type="entry name" value="GGDEF"/>
    <property type="match status" value="1"/>
</dbReference>
<dbReference type="FunFam" id="3.30.70.270:FF:000001">
    <property type="entry name" value="Diguanylate cyclase domain protein"/>
    <property type="match status" value="1"/>
</dbReference>
<sequence>MTSKQQRKTRFISLKWKLLVLLSLLLVLINVSLTAIAYLKQKEQLELQRTEVREQRAREVDGLVQGTYSRLLGIAGLIPELDIDTEDDLDLAQHISAIVKEHGDLLQIEWGVDTIHYFSKAAAPLFTWGRNIGPTLSHTLIDHVIENEEPASALACRRECRQYVSVPVLQGHSMAGVLVVGELVADTVVRLQRITDAGIAVLVRDQSGNAASKGFLSPWEMRVTALSGAHASLQRLTRAAEQLPFTDLSQSEQLQLEDKTLEITAFPLTNDKTDTPAHLLIIEDISGHIQTMESAFRSNITAGVAGILLTELLLLMLLWGPMARLQRVSTTLPLLAKQDYGQARSSLKSTTNESFSHDEIDRLGETTETLVFQLEALQSEINNRTRHLLQRTSELAQQRDFVQGLMDTAQIIIITQRTDGQINSINHFASQLTAYDLETHPALHFDQLLHPKNLDPETIVKLFQLRNASLDLYHHDCDIVTAVGEIRTISWFHARLDVTREDDPAVLSAGIDITERQQAEENLAWLADHDPMTELFNRRRFHIEFEAMLQAAKRYGHTSALLYFDLDQFKDINDTSGHQAGDALLRVVAERLHAVTRESDLLARLGGDEFALALRETSKEEAIGVAQKIQEELSRVEMPVRGNKHKISASIGIVLYPLHGITVPDLMANADLAMYQAKDAGRDNWHLFSVDENIREQIETKIQIKEQIEQALLLESFVLHFQPIQQISDGRISHYEVLVRMLEKDGSLIPPGLFIPIAETTGLIHKLDRLILKKAIKRLEQLQQSQRNITFSVNLSGMVVDDPRLLPYLKKQLAKHKVDPGSLVFEVTETAAVSSITAAKQLMEQIKALGCRFALDDFGVGFSSFFYLKQLPVDYVKIDGSFIQQLASNKEDQIFVKALSEVAKGFGKQTIAEFVEDEATLQLLADLGVDYAQGFHIGKPLPELLPE</sequence>
<dbReference type="InterPro" id="IPR000160">
    <property type="entry name" value="GGDEF_dom"/>
</dbReference>
<dbReference type="NCBIfam" id="TIGR00254">
    <property type="entry name" value="GGDEF"/>
    <property type="match status" value="1"/>
</dbReference>
<dbReference type="InterPro" id="IPR000014">
    <property type="entry name" value="PAS"/>
</dbReference>
<dbReference type="SUPFAM" id="SSF55785">
    <property type="entry name" value="PYP-like sensor domain (PAS domain)"/>
    <property type="match status" value="1"/>
</dbReference>
<accession>A0A370DNX5</accession>
<evidence type="ECO:0000259" key="2">
    <source>
        <dbReference type="PROSITE" id="PS50883"/>
    </source>
</evidence>
<dbReference type="EMBL" id="QFXE01000008">
    <property type="protein sequence ID" value="RDH86624.1"/>
    <property type="molecule type" value="Genomic_DNA"/>
</dbReference>
<dbReference type="Gene3D" id="3.20.20.450">
    <property type="entry name" value="EAL domain"/>
    <property type="match status" value="1"/>
</dbReference>
<dbReference type="CDD" id="cd01948">
    <property type="entry name" value="EAL"/>
    <property type="match status" value="1"/>
</dbReference>
<dbReference type="SUPFAM" id="SSF55073">
    <property type="entry name" value="Nucleotide cyclase"/>
    <property type="match status" value="1"/>
</dbReference>
<reference evidence="4 5" key="1">
    <citation type="journal article" date="2018" name="ISME J.">
        <title>Endosymbiont genomes yield clues of tubeworm success.</title>
        <authorList>
            <person name="Li Y."/>
            <person name="Liles M.R."/>
            <person name="Halanych K.M."/>
        </authorList>
    </citation>
    <scope>NUCLEOTIDE SEQUENCE [LARGE SCALE GENOMIC DNA]</scope>
    <source>
        <strain evidence="4">A1462</strain>
    </source>
</reference>
<dbReference type="Gene3D" id="3.30.450.20">
    <property type="entry name" value="PAS domain"/>
    <property type="match status" value="1"/>
</dbReference>
<dbReference type="InterPro" id="IPR043128">
    <property type="entry name" value="Rev_trsase/Diguanyl_cyclase"/>
</dbReference>
<comment type="caution">
    <text evidence="4">The sequence shown here is derived from an EMBL/GenBank/DDBJ whole genome shotgun (WGS) entry which is preliminary data.</text>
</comment>
<organism evidence="4 5">
    <name type="scientific">endosymbiont of Escarpia spicata</name>
    <dbReference type="NCBI Taxonomy" id="2200908"/>
    <lineage>
        <taxon>Bacteria</taxon>
        <taxon>Pseudomonadati</taxon>
        <taxon>Pseudomonadota</taxon>
        <taxon>Gammaproteobacteria</taxon>
        <taxon>sulfur-oxidizing symbionts</taxon>
    </lineage>
</organism>
<comment type="cofactor">
    <cofactor evidence="1">
        <name>Mg(2+)</name>
        <dbReference type="ChEBI" id="CHEBI:18420"/>
    </cofactor>
</comment>
<dbReference type="PANTHER" id="PTHR44757:SF2">
    <property type="entry name" value="BIOFILM ARCHITECTURE MAINTENANCE PROTEIN MBAA"/>
    <property type="match status" value="1"/>
</dbReference>
<dbReference type="PANTHER" id="PTHR44757">
    <property type="entry name" value="DIGUANYLATE CYCLASE DGCP"/>
    <property type="match status" value="1"/>
</dbReference>
<dbReference type="Pfam" id="PF14827">
    <property type="entry name" value="dCache_3"/>
    <property type="match status" value="1"/>
</dbReference>
<dbReference type="InterPro" id="IPR035919">
    <property type="entry name" value="EAL_sf"/>
</dbReference>
<dbReference type="GO" id="GO:0003824">
    <property type="term" value="F:catalytic activity"/>
    <property type="evidence" value="ECO:0007669"/>
    <property type="project" value="UniProtKB-ARBA"/>
</dbReference>
<dbReference type="PROSITE" id="PS50887">
    <property type="entry name" value="GGDEF"/>
    <property type="match status" value="1"/>
</dbReference>
<dbReference type="AlphaFoldDB" id="A0A370DNX5"/>
<dbReference type="InterPro" id="IPR029150">
    <property type="entry name" value="dCache_3"/>
</dbReference>
<evidence type="ECO:0000313" key="5">
    <source>
        <dbReference type="Proteomes" id="UP000254771"/>
    </source>
</evidence>
<dbReference type="Proteomes" id="UP000254771">
    <property type="component" value="Unassembled WGS sequence"/>
</dbReference>
<dbReference type="CDD" id="cd01949">
    <property type="entry name" value="GGDEF"/>
    <property type="match status" value="1"/>
</dbReference>
<keyword evidence="5" id="KW-1185">Reference proteome</keyword>
<dbReference type="InterPro" id="IPR052155">
    <property type="entry name" value="Biofilm_reg_signaling"/>
</dbReference>
<dbReference type="InterPro" id="IPR035965">
    <property type="entry name" value="PAS-like_dom_sf"/>
</dbReference>
<proteinExistence type="predicted"/>
<evidence type="ECO:0000313" key="4">
    <source>
        <dbReference type="EMBL" id="RDH86624.1"/>
    </source>
</evidence>
<dbReference type="Pfam" id="PF00563">
    <property type="entry name" value="EAL"/>
    <property type="match status" value="1"/>
</dbReference>
<gene>
    <name evidence="4" type="ORF">DIZ78_06870</name>
</gene>
<dbReference type="InterPro" id="IPR029787">
    <property type="entry name" value="Nucleotide_cyclase"/>
</dbReference>
<evidence type="ECO:0000256" key="1">
    <source>
        <dbReference type="ARBA" id="ARBA00001946"/>
    </source>
</evidence>
<protein>
    <submittedName>
        <fullName evidence="4">GGDEF domain-containing protein</fullName>
    </submittedName>
</protein>
<evidence type="ECO:0000259" key="3">
    <source>
        <dbReference type="PROSITE" id="PS50887"/>
    </source>
</evidence>